<dbReference type="Gene3D" id="2.30.30.30">
    <property type="match status" value="1"/>
</dbReference>
<dbReference type="InterPro" id="IPR041985">
    <property type="entry name" value="Ribosomal_eL14_KOW"/>
</dbReference>
<reference evidence="3 4" key="1">
    <citation type="submission" date="2023-07" db="EMBL/GenBank/DDBJ databases">
        <title>Genomic Encyclopedia of Type Strains, Phase IV (KMG-IV): sequencing the most valuable type-strain genomes for metagenomic binning, comparative biology and taxonomic classification.</title>
        <authorList>
            <person name="Goeker M."/>
        </authorList>
    </citation>
    <scope>NUCLEOTIDE SEQUENCE [LARGE SCALE GENOMIC DNA]</scope>
    <source>
        <strain evidence="3 4">DSM 22616</strain>
    </source>
</reference>
<dbReference type="Proteomes" id="UP001236559">
    <property type="component" value="Unassembled WGS sequence"/>
</dbReference>
<sequence length="87" mass="10071">MQKTLRLKTGQVVKSLAGRDEGKIFAILEIVDEKYVKIVDGKLRKLERPKLKKVMHLKPYNALIDLHVENLNDSYIRKSLKVINKEA</sequence>
<keyword evidence="1 3" id="KW-0689">Ribosomal protein</keyword>
<proteinExistence type="predicted"/>
<dbReference type="EMBL" id="JAUSTN010000003">
    <property type="protein sequence ID" value="MDQ0274694.1"/>
    <property type="molecule type" value="Genomic_DNA"/>
</dbReference>
<dbReference type="GO" id="GO:0005840">
    <property type="term" value="C:ribosome"/>
    <property type="evidence" value="ECO:0007669"/>
    <property type="project" value="UniProtKB-KW"/>
</dbReference>
<dbReference type="CDD" id="cd06088">
    <property type="entry name" value="KOW_RPL14"/>
    <property type="match status" value="1"/>
</dbReference>
<evidence type="ECO:0000256" key="1">
    <source>
        <dbReference type="ARBA" id="ARBA00022980"/>
    </source>
</evidence>
<evidence type="ECO:0000313" key="3">
    <source>
        <dbReference type="EMBL" id="MDQ0274694.1"/>
    </source>
</evidence>
<gene>
    <name evidence="3" type="ORF">J2S72_000711</name>
</gene>
<organism evidence="3 4">
    <name type="scientific">Peptoniphilus koenoeneniae</name>
    <dbReference type="NCBI Taxonomy" id="507751"/>
    <lineage>
        <taxon>Bacteria</taxon>
        <taxon>Bacillati</taxon>
        <taxon>Bacillota</taxon>
        <taxon>Tissierellia</taxon>
        <taxon>Tissierellales</taxon>
        <taxon>Peptoniphilaceae</taxon>
        <taxon>Peptoniphilus</taxon>
    </lineage>
</organism>
<dbReference type="SUPFAM" id="SSF50104">
    <property type="entry name" value="Translation proteins SH3-like domain"/>
    <property type="match status" value="1"/>
</dbReference>
<keyword evidence="2" id="KW-0687">Ribonucleoprotein</keyword>
<accession>A0ABU0ATW6</accession>
<protein>
    <submittedName>
        <fullName evidence="3">Ribosomal protein L14E/L6E/L27E</fullName>
    </submittedName>
</protein>
<keyword evidence="4" id="KW-1185">Reference proteome</keyword>
<evidence type="ECO:0000313" key="4">
    <source>
        <dbReference type="Proteomes" id="UP001236559"/>
    </source>
</evidence>
<name>A0ABU0ATW6_9FIRM</name>
<dbReference type="InterPro" id="IPR008991">
    <property type="entry name" value="Translation_prot_SH3-like_sf"/>
</dbReference>
<dbReference type="RefSeq" id="WP_023055852.1">
    <property type="nucleotide sequence ID" value="NZ_JAUSTN010000003.1"/>
</dbReference>
<comment type="caution">
    <text evidence="3">The sequence shown here is derived from an EMBL/GenBank/DDBJ whole genome shotgun (WGS) entry which is preliminary data.</text>
</comment>
<dbReference type="InterPro" id="IPR014722">
    <property type="entry name" value="Rib_uL2_dom2"/>
</dbReference>
<evidence type="ECO:0000256" key="2">
    <source>
        <dbReference type="ARBA" id="ARBA00023274"/>
    </source>
</evidence>